<accession>A0A0U1HPZ5</accession>
<name>A0A0U1HPZ5_YERRO</name>
<evidence type="ECO:0000313" key="2">
    <source>
        <dbReference type="Proteomes" id="UP000042054"/>
    </source>
</evidence>
<sequence>MTPHNRIIYSARIASGSLKIHLENNIARYLFVIVKLEGQIAHILKAMKYAINSDLQESHYYLANFLTKPEFIIDADAQGSVRGAGDS</sequence>
<gene>
    <name evidence="1" type="ORF">ERS008555_00966</name>
</gene>
<organism evidence="1 2">
    <name type="scientific">Yersinia rohdei</name>
    <dbReference type="NCBI Taxonomy" id="29485"/>
    <lineage>
        <taxon>Bacteria</taxon>
        <taxon>Pseudomonadati</taxon>
        <taxon>Pseudomonadota</taxon>
        <taxon>Gammaproteobacteria</taxon>
        <taxon>Enterobacterales</taxon>
        <taxon>Yersiniaceae</taxon>
        <taxon>Yersinia</taxon>
    </lineage>
</organism>
<dbReference type="STRING" id="29485.CH64_2533"/>
<dbReference type="RefSeq" id="WP_050534655.1">
    <property type="nucleotide sequence ID" value="NZ_CABIHW010000007.1"/>
</dbReference>
<dbReference type="Proteomes" id="UP000042054">
    <property type="component" value="Unassembled WGS sequence"/>
</dbReference>
<dbReference type="EMBL" id="CTKE01000004">
    <property type="protein sequence ID" value="CQI88620.1"/>
    <property type="molecule type" value="Genomic_DNA"/>
</dbReference>
<dbReference type="AlphaFoldDB" id="A0A0U1HPZ5"/>
<protein>
    <submittedName>
        <fullName evidence="1">Uncharacterized protein</fullName>
    </submittedName>
</protein>
<proteinExistence type="predicted"/>
<evidence type="ECO:0000313" key="1">
    <source>
        <dbReference type="EMBL" id="CQI88620.1"/>
    </source>
</evidence>
<reference evidence="1 2" key="1">
    <citation type="submission" date="2015-03" db="EMBL/GenBank/DDBJ databases">
        <authorList>
            <person name="Murphy D."/>
        </authorList>
    </citation>
    <scope>NUCLEOTIDE SEQUENCE [LARGE SCALE GENOMIC DNA]</scope>
    <source>
        <strain evidence="1 2">68/02</strain>
    </source>
</reference>